<accession>A0ACC0C7H5</accession>
<comment type="caution">
    <text evidence="1">The sequence shown here is derived from an EMBL/GenBank/DDBJ whole genome shotgun (WGS) entry which is preliminary data.</text>
</comment>
<reference evidence="2" key="1">
    <citation type="journal article" date="2023" name="Nat. Plants">
        <title>Single-cell RNA sequencing provides a high-resolution roadmap for understanding the multicellular compartmentation of specialized metabolism.</title>
        <authorList>
            <person name="Sun S."/>
            <person name="Shen X."/>
            <person name="Li Y."/>
            <person name="Li Y."/>
            <person name="Wang S."/>
            <person name="Li R."/>
            <person name="Zhang H."/>
            <person name="Shen G."/>
            <person name="Guo B."/>
            <person name="Wei J."/>
            <person name="Xu J."/>
            <person name="St-Pierre B."/>
            <person name="Chen S."/>
            <person name="Sun C."/>
        </authorList>
    </citation>
    <scope>NUCLEOTIDE SEQUENCE [LARGE SCALE GENOMIC DNA]</scope>
</reference>
<protein>
    <submittedName>
        <fullName evidence="1">Uncharacterized protein</fullName>
    </submittedName>
</protein>
<organism evidence="1 2">
    <name type="scientific">Catharanthus roseus</name>
    <name type="common">Madagascar periwinkle</name>
    <name type="synonym">Vinca rosea</name>
    <dbReference type="NCBI Taxonomy" id="4058"/>
    <lineage>
        <taxon>Eukaryota</taxon>
        <taxon>Viridiplantae</taxon>
        <taxon>Streptophyta</taxon>
        <taxon>Embryophyta</taxon>
        <taxon>Tracheophyta</taxon>
        <taxon>Spermatophyta</taxon>
        <taxon>Magnoliopsida</taxon>
        <taxon>eudicotyledons</taxon>
        <taxon>Gunneridae</taxon>
        <taxon>Pentapetalae</taxon>
        <taxon>asterids</taxon>
        <taxon>lamiids</taxon>
        <taxon>Gentianales</taxon>
        <taxon>Apocynaceae</taxon>
        <taxon>Rauvolfioideae</taxon>
        <taxon>Vinceae</taxon>
        <taxon>Catharanthinae</taxon>
        <taxon>Catharanthus</taxon>
    </lineage>
</organism>
<dbReference type="Proteomes" id="UP001060085">
    <property type="component" value="Linkage Group LG01"/>
</dbReference>
<sequence>MLSVARKESRLYSELLLIMEASFAREMVVLKKSNFYCSLWWNFGKTRDNHENMKIFQRSATRSTAMKLEEENEEMEALLERTFKIIRERHWKGENEDQRSTKKFRMSIMQVEKAKGIILEDLEDSASNGEEGMNPTTGVMLKLLFKSHISHLKQVKGPLVESCILGEKSVRLNTRVQCNHFAPKHLGSGKVFPLNGYTWTKSSWQRLEAIRKQEMAYSKFARERSNCYKDGVYGGNAYGGSHHRDGHLTHRS</sequence>
<evidence type="ECO:0000313" key="1">
    <source>
        <dbReference type="EMBL" id="KAI5680844.1"/>
    </source>
</evidence>
<name>A0ACC0C7H5_CATRO</name>
<evidence type="ECO:0000313" key="2">
    <source>
        <dbReference type="Proteomes" id="UP001060085"/>
    </source>
</evidence>
<gene>
    <name evidence="1" type="ORF">M9H77_02071</name>
</gene>
<proteinExistence type="predicted"/>
<dbReference type="EMBL" id="CM044701">
    <property type="protein sequence ID" value="KAI5680844.1"/>
    <property type="molecule type" value="Genomic_DNA"/>
</dbReference>
<keyword evidence="2" id="KW-1185">Reference proteome</keyword>